<dbReference type="RefSeq" id="WP_074200484.1">
    <property type="nucleotide sequence ID" value="NZ_FSRE01000001.1"/>
</dbReference>
<dbReference type="EMBL" id="FSRE01000001">
    <property type="protein sequence ID" value="SIN70085.1"/>
    <property type="molecule type" value="Genomic_DNA"/>
</dbReference>
<dbReference type="Pfam" id="PF00563">
    <property type="entry name" value="EAL"/>
    <property type="match status" value="1"/>
</dbReference>
<dbReference type="SMART" id="SM00267">
    <property type="entry name" value="GGDEF"/>
    <property type="match status" value="1"/>
</dbReference>
<dbReference type="SMART" id="SM00052">
    <property type="entry name" value="EAL"/>
    <property type="match status" value="1"/>
</dbReference>
<dbReference type="SUPFAM" id="SSF141868">
    <property type="entry name" value="EAL domain-like"/>
    <property type="match status" value="1"/>
</dbReference>
<dbReference type="CDD" id="cd01949">
    <property type="entry name" value="GGDEF"/>
    <property type="match status" value="1"/>
</dbReference>
<keyword evidence="2" id="KW-0472">Membrane</keyword>
<keyword evidence="2" id="KW-1133">Transmembrane helix</keyword>
<feature type="transmembrane region" description="Helical" evidence="2">
    <location>
        <begin position="266"/>
        <end position="290"/>
    </location>
</feature>
<dbReference type="InterPro" id="IPR050706">
    <property type="entry name" value="Cyclic-di-GMP_PDE-like"/>
</dbReference>
<dbReference type="InterPro" id="IPR029787">
    <property type="entry name" value="Nucleotide_cyclase"/>
</dbReference>
<dbReference type="InterPro" id="IPR035919">
    <property type="entry name" value="EAL_sf"/>
</dbReference>
<reference evidence="5 6" key="1">
    <citation type="submission" date="2016-11" db="EMBL/GenBank/DDBJ databases">
        <authorList>
            <person name="Jaros S."/>
            <person name="Januszkiewicz K."/>
            <person name="Wedrychowicz H."/>
        </authorList>
    </citation>
    <scope>NUCLEOTIDE SEQUENCE [LARGE SCALE GENOMIC DNA]</scope>
    <source>
        <strain evidence="5 6">DSM 17737</strain>
    </source>
</reference>
<feature type="coiled-coil region" evidence="1">
    <location>
        <begin position="332"/>
        <end position="370"/>
    </location>
</feature>
<keyword evidence="1" id="KW-0175">Coiled coil</keyword>
<evidence type="ECO:0000259" key="3">
    <source>
        <dbReference type="PROSITE" id="PS50883"/>
    </source>
</evidence>
<dbReference type="NCBIfam" id="TIGR00254">
    <property type="entry name" value="GGDEF"/>
    <property type="match status" value="1"/>
</dbReference>
<evidence type="ECO:0000313" key="6">
    <source>
        <dbReference type="Proteomes" id="UP000198461"/>
    </source>
</evidence>
<dbReference type="OrthoDB" id="9813913at2"/>
<accession>A0A1N6DH18</accession>
<evidence type="ECO:0000256" key="1">
    <source>
        <dbReference type="SAM" id="Coils"/>
    </source>
</evidence>
<proteinExistence type="predicted"/>
<dbReference type="STRING" id="364032.SAMN05443662_0140"/>
<feature type="transmembrane region" description="Helical" evidence="2">
    <location>
        <begin position="14"/>
        <end position="33"/>
    </location>
</feature>
<keyword evidence="2" id="KW-0812">Transmembrane</keyword>
<keyword evidence="6" id="KW-1185">Reference proteome</keyword>
<dbReference type="PROSITE" id="PS50887">
    <property type="entry name" value="GGDEF"/>
    <property type="match status" value="1"/>
</dbReference>
<dbReference type="PROSITE" id="PS50883">
    <property type="entry name" value="EAL"/>
    <property type="match status" value="1"/>
</dbReference>
<dbReference type="Gene3D" id="3.20.20.450">
    <property type="entry name" value="EAL domain"/>
    <property type="match status" value="1"/>
</dbReference>
<dbReference type="InterPro" id="IPR000160">
    <property type="entry name" value="GGDEF_dom"/>
</dbReference>
<dbReference type="CDD" id="cd01948">
    <property type="entry name" value="EAL"/>
    <property type="match status" value="1"/>
</dbReference>
<dbReference type="InterPro" id="IPR001633">
    <property type="entry name" value="EAL_dom"/>
</dbReference>
<dbReference type="InterPro" id="IPR043128">
    <property type="entry name" value="Rev_trsase/Diguanyl_cyclase"/>
</dbReference>
<protein>
    <submittedName>
        <fullName evidence="5">Diguanylate cyclase (GGDEF) domain-containing protein</fullName>
    </submittedName>
</protein>
<evidence type="ECO:0000313" key="5">
    <source>
        <dbReference type="EMBL" id="SIN70085.1"/>
    </source>
</evidence>
<feature type="domain" description="EAL" evidence="3">
    <location>
        <begin position="545"/>
        <end position="792"/>
    </location>
</feature>
<evidence type="ECO:0000256" key="2">
    <source>
        <dbReference type="SAM" id="Phobius"/>
    </source>
</evidence>
<dbReference type="PANTHER" id="PTHR33121">
    <property type="entry name" value="CYCLIC DI-GMP PHOSPHODIESTERASE PDEF"/>
    <property type="match status" value="1"/>
</dbReference>
<dbReference type="Proteomes" id="UP000198461">
    <property type="component" value="Unassembled WGS sequence"/>
</dbReference>
<dbReference type="AlphaFoldDB" id="A0A1N6DH18"/>
<evidence type="ECO:0000259" key="4">
    <source>
        <dbReference type="PROSITE" id="PS50887"/>
    </source>
</evidence>
<dbReference type="SUPFAM" id="SSF55073">
    <property type="entry name" value="Nucleotide cyclase"/>
    <property type="match status" value="1"/>
</dbReference>
<feature type="domain" description="GGDEF" evidence="4">
    <location>
        <begin position="401"/>
        <end position="535"/>
    </location>
</feature>
<gene>
    <name evidence="5" type="ORF">SAMN05443662_0140</name>
</gene>
<dbReference type="Pfam" id="PF00990">
    <property type="entry name" value="GGDEF"/>
    <property type="match status" value="1"/>
</dbReference>
<name>A0A1N6DH18_9GAMM</name>
<dbReference type="GO" id="GO:0071111">
    <property type="term" value="F:cyclic-guanylate-specific phosphodiesterase activity"/>
    <property type="evidence" value="ECO:0007669"/>
    <property type="project" value="InterPro"/>
</dbReference>
<dbReference type="PANTHER" id="PTHR33121:SF79">
    <property type="entry name" value="CYCLIC DI-GMP PHOSPHODIESTERASE PDED-RELATED"/>
    <property type="match status" value="1"/>
</dbReference>
<sequence length="804" mass="89059">MAGRLSLLRYFRPLVTVVVLGVLAAGAFQLWMAQKVAQHEFERVQAEIQGDLHLWAVSEAQKFALVAKAVGLFKAPIAAAEKAGRASALSALLYQIRNQFHLKGVVFAGEDEQLYTPESAQPLAHLPAVLAGLPAQRALFYLINDGFAQQPWQQIFERPGLYQLIRIPVHYDIGDEAGNLYLIRELLPHGGHATYLQGLLHSQQVTFYLRPPSEILARQGEPLWKQVFEDGTLRLWLPTPAYVFGHGESGFVVERSVGLLQQTMHLALIAILVPLIVFLLLMSGLGRVLWLKVVHPLQQAAETVEAVRAGSRRQVALLPGAAEEVATVVEQTNALLENVRAKQNALKSLNAELEKRVRERTLALERAHRDLRKRALEDPLTHLPNRLALEERWPDISTHHDEAGIAIVDLDFFHEINETYGGEVGNRVLVHVAETLDRLRQKGATIYRLSGDEFAIVATAMTPQQFEHCLEKFLAILQDTSPEILGMTARLSLSIGWSWLDLRVPIPLSEALKQADLARRAAKHTLDRKVQRYQTEVHGNQSPLDYADAQAVTQMVRDGTGLELVAQPVVRTTDERVDYCEILARMAIEGRTISPGVFLPLVERLHLQATFDQRVIEQMTAHIQAHPCNRGFSINLSAEALQHPDLKDWLAGLAAYTADYKIVLEVTETTLVQDLNTAQVTLGELRAMGFKVAIDDFGSGYSSISYLAHLSADIIKFDRALVLAAHDDKRSAALIVGLARSLGELGYDVVFEGIEDAAMCRQFSDVATHIQGFVYARPMPLDEAATFEPAPCCNQGCGQGPAPI</sequence>
<dbReference type="Gene3D" id="3.30.70.270">
    <property type="match status" value="1"/>
</dbReference>
<organism evidence="5 6">
    <name type="scientific">Sulfurivirga caldicuralii</name>
    <dbReference type="NCBI Taxonomy" id="364032"/>
    <lineage>
        <taxon>Bacteria</taxon>
        <taxon>Pseudomonadati</taxon>
        <taxon>Pseudomonadota</taxon>
        <taxon>Gammaproteobacteria</taxon>
        <taxon>Thiotrichales</taxon>
        <taxon>Piscirickettsiaceae</taxon>
        <taxon>Sulfurivirga</taxon>
    </lineage>
</organism>